<evidence type="ECO:0000313" key="3">
    <source>
        <dbReference type="Proteomes" id="UP001165283"/>
    </source>
</evidence>
<keyword evidence="1" id="KW-1133">Transmembrane helix</keyword>
<organism evidence="2 3">
    <name type="scientific">Pseudonocardia humida</name>
    <dbReference type="NCBI Taxonomy" id="2800819"/>
    <lineage>
        <taxon>Bacteria</taxon>
        <taxon>Bacillati</taxon>
        <taxon>Actinomycetota</taxon>
        <taxon>Actinomycetes</taxon>
        <taxon>Pseudonocardiales</taxon>
        <taxon>Pseudonocardiaceae</taxon>
        <taxon>Pseudonocardia</taxon>
    </lineage>
</organism>
<keyword evidence="3" id="KW-1185">Reference proteome</keyword>
<dbReference type="EMBL" id="JAGSOV010000011">
    <property type="protein sequence ID" value="MCO1654421.1"/>
    <property type="molecule type" value="Genomic_DNA"/>
</dbReference>
<reference evidence="2" key="1">
    <citation type="submission" date="2021-04" db="EMBL/GenBank/DDBJ databases">
        <title>Pseudonocardia sp. nov., isolated from sandy soil of mangrove forest.</title>
        <authorList>
            <person name="Zan Z."/>
            <person name="Huang R."/>
            <person name="Liu W."/>
        </authorList>
    </citation>
    <scope>NUCLEOTIDE SEQUENCE</scope>
    <source>
        <strain evidence="2">S2-4</strain>
    </source>
</reference>
<protein>
    <submittedName>
        <fullName evidence="2">Uncharacterized protein</fullName>
    </submittedName>
</protein>
<evidence type="ECO:0000313" key="2">
    <source>
        <dbReference type="EMBL" id="MCO1654421.1"/>
    </source>
</evidence>
<gene>
    <name evidence="2" type="ORF">KDL28_05070</name>
</gene>
<dbReference type="Proteomes" id="UP001165283">
    <property type="component" value="Unassembled WGS sequence"/>
</dbReference>
<feature type="transmembrane region" description="Helical" evidence="1">
    <location>
        <begin position="57"/>
        <end position="81"/>
    </location>
</feature>
<comment type="caution">
    <text evidence="2">The sequence shown here is derived from an EMBL/GenBank/DDBJ whole genome shotgun (WGS) entry which is preliminary data.</text>
</comment>
<evidence type="ECO:0000256" key="1">
    <source>
        <dbReference type="SAM" id="Phobius"/>
    </source>
</evidence>
<accession>A0ABT0ZUK8</accession>
<feature type="transmembrane region" description="Helical" evidence="1">
    <location>
        <begin position="28"/>
        <end position="51"/>
    </location>
</feature>
<name>A0ABT0ZUK8_9PSEU</name>
<keyword evidence="1" id="KW-0812">Transmembrane</keyword>
<sequence length="145" mass="15894">MDDHGGDRDPEVATQQVAQWRERRSLLLVARLALLAGVLIAIVLIAVAGGPAVDGRLLLVMGLMVGLLVVLSGVMVALVWWRRRGGSGIFARSPLWELPSFRQRSRQVGSTRWLALATALCFLAGAGYFTWLRDRMRSALAQLQS</sequence>
<proteinExistence type="predicted"/>
<keyword evidence="1" id="KW-0472">Membrane</keyword>
<dbReference type="RefSeq" id="WP_252436037.1">
    <property type="nucleotide sequence ID" value="NZ_JAGSOV010000011.1"/>
</dbReference>
<feature type="transmembrane region" description="Helical" evidence="1">
    <location>
        <begin position="113"/>
        <end position="131"/>
    </location>
</feature>